<dbReference type="InterPro" id="IPR025055">
    <property type="entry name" value="Ena_core"/>
</dbReference>
<accession>A0AAW9AEA8</accession>
<dbReference type="AlphaFoldDB" id="A0AAW9AEA8"/>
<name>A0AAW9AEA8_9BACL</name>
<evidence type="ECO:0000313" key="2">
    <source>
        <dbReference type="EMBL" id="MDW0118549.1"/>
    </source>
</evidence>
<keyword evidence="3" id="KW-1185">Reference proteome</keyword>
<sequence>MAQLGSCCSDQLGVVNDAVCFTILLEDTGGVALPIWDDATSFIINGTIMVENDGIIGASPTASLVVNGVAVGGFLVGPGEARSITMNDIGSIGIIGAGTGTARVKVSFSLNYKF</sequence>
<reference evidence="2 3" key="1">
    <citation type="submission" date="2023-06" db="EMBL/GenBank/DDBJ databases">
        <title>Sporosarcina sp. nov., isolated from Korean traditional fermented seafood 'Jeotgal'.</title>
        <authorList>
            <person name="Yang A.I."/>
            <person name="Shin N.-R."/>
        </authorList>
    </citation>
    <scope>NUCLEOTIDE SEQUENCE [LARGE SCALE GENOMIC DNA]</scope>
    <source>
        <strain evidence="2 3">KCTC43456</strain>
    </source>
</reference>
<dbReference type="RefSeq" id="WP_283734215.1">
    <property type="nucleotide sequence ID" value="NZ_CP125968.1"/>
</dbReference>
<comment type="caution">
    <text evidence="2">The sequence shown here is derived from an EMBL/GenBank/DDBJ whole genome shotgun (WGS) entry which is preliminary data.</text>
</comment>
<dbReference type="EMBL" id="JAUBDJ010000014">
    <property type="protein sequence ID" value="MDW0118549.1"/>
    <property type="molecule type" value="Genomic_DNA"/>
</dbReference>
<proteinExistence type="predicted"/>
<dbReference type="Pfam" id="PF13157">
    <property type="entry name" value="Enas"/>
    <property type="match status" value="1"/>
</dbReference>
<evidence type="ECO:0000313" key="3">
    <source>
        <dbReference type="Proteomes" id="UP001271648"/>
    </source>
</evidence>
<protein>
    <submittedName>
        <fullName evidence="2">DUF3992 domain-containing protein</fullName>
    </submittedName>
</protein>
<gene>
    <name evidence="2" type="ORF">QTL97_16590</name>
</gene>
<dbReference type="Proteomes" id="UP001271648">
    <property type="component" value="Unassembled WGS sequence"/>
</dbReference>
<evidence type="ECO:0000259" key="1">
    <source>
        <dbReference type="Pfam" id="PF13157"/>
    </source>
</evidence>
<organism evidence="2 3">
    <name type="scientific">Sporosarcina thermotolerans</name>
    <dbReference type="NCBI Taxonomy" id="633404"/>
    <lineage>
        <taxon>Bacteria</taxon>
        <taxon>Bacillati</taxon>
        <taxon>Bacillota</taxon>
        <taxon>Bacilli</taxon>
        <taxon>Bacillales</taxon>
        <taxon>Caryophanaceae</taxon>
        <taxon>Sporosarcina</taxon>
    </lineage>
</organism>
<feature type="domain" description="Endospore appendages core" evidence="1">
    <location>
        <begin position="6"/>
        <end position="114"/>
    </location>
</feature>